<dbReference type="GO" id="GO:0071111">
    <property type="term" value="F:cyclic-guanylate-specific phosphodiesterase activity"/>
    <property type="evidence" value="ECO:0007669"/>
    <property type="project" value="InterPro"/>
</dbReference>
<dbReference type="Pfam" id="PF00990">
    <property type="entry name" value="GGDEF"/>
    <property type="match status" value="1"/>
</dbReference>
<dbReference type="InterPro" id="IPR043128">
    <property type="entry name" value="Rev_trsase/Diguanyl_cyclase"/>
</dbReference>
<name>A0A6J4KGZ1_9HYPH</name>
<dbReference type="PROSITE" id="PS50883">
    <property type="entry name" value="EAL"/>
    <property type="match status" value="1"/>
</dbReference>
<dbReference type="PANTHER" id="PTHR33121">
    <property type="entry name" value="CYCLIC DI-GMP PHOSPHODIESTERASE PDEF"/>
    <property type="match status" value="1"/>
</dbReference>
<dbReference type="SUPFAM" id="SSF55073">
    <property type="entry name" value="Nucleotide cyclase"/>
    <property type="match status" value="1"/>
</dbReference>
<dbReference type="CDD" id="cd01948">
    <property type="entry name" value="EAL"/>
    <property type="match status" value="1"/>
</dbReference>
<dbReference type="InterPro" id="IPR001633">
    <property type="entry name" value="EAL_dom"/>
</dbReference>
<dbReference type="InterPro" id="IPR003018">
    <property type="entry name" value="GAF"/>
</dbReference>
<dbReference type="InterPro" id="IPR050706">
    <property type="entry name" value="Cyclic-di-GMP_PDE-like"/>
</dbReference>
<evidence type="ECO:0000313" key="2">
    <source>
        <dbReference type="EMBL" id="CAA9304418.1"/>
    </source>
</evidence>
<dbReference type="AlphaFoldDB" id="A0A6J4KGZ1"/>
<feature type="domain" description="EAL" evidence="1">
    <location>
        <begin position="331"/>
        <end position="585"/>
    </location>
</feature>
<dbReference type="Gene3D" id="3.20.20.450">
    <property type="entry name" value="EAL domain"/>
    <property type="match status" value="1"/>
</dbReference>
<dbReference type="InterPro" id="IPR029016">
    <property type="entry name" value="GAF-like_dom_sf"/>
</dbReference>
<dbReference type="SUPFAM" id="SSF55781">
    <property type="entry name" value="GAF domain-like"/>
    <property type="match status" value="1"/>
</dbReference>
<accession>A0A6J4KGZ1</accession>
<dbReference type="Gene3D" id="3.30.450.40">
    <property type="match status" value="1"/>
</dbReference>
<dbReference type="SMART" id="SM00065">
    <property type="entry name" value="GAF"/>
    <property type="match status" value="1"/>
</dbReference>
<protein>
    <submittedName>
        <fullName evidence="2">Diguanylate cyclase/phosphodiesterase (GGDEF &amp; EAL domains) with PAS/PAC sensor(S)</fullName>
    </submittedName>
</protein>
<feature type="non-terminal residue" evidence="2">
    <location>
        <position position="592"/>
    </location>
</feature>
<proteinExistence type="predicted"/>
<sequence length="592" mass="64477">MRAPQDEATRLHALQQLKLLDTPPSASFDRITRMAGQIFGLPIAAVSLTDHDRQWLKSRIGVEHWQIPRDKAPCSAVAEASEILVVPDLLADECYRDSVLARSGIRFYAGAPLITREGFGLGAMCVLGTEPRQASPEERTALSDLADMVMGQIELQHAFGRIEPLSGLPNRHQFLDDLQDQARDFPGALRSVVIADLIDTARLSEALRVLGPGAVDDLVRTCTRYLSAALGPEVTVYQVGPTQFARVVAHVDAAGRDRFLTRIGGRIEAYLRDTPFPPLANAVCGITPFRLGEVTADDVLRTAHSAAQDARNDGVSVRIYSEAADQSHRRLFRLLADMTSALAAQDQLSLVYQPRVDMRSGACVGVEALLRWRHPGLGQVSPGEFMPAVERSDLAKPVTDWVIGEAIRQALAWRQDGLELPISVNVSVTNLEEPDFAACLEARLEAAGLPAGALEIEVTESALIRDGSRVGDQLKQARDAGIKVSIDDFGTGYSSLSYLQTLPADTIKIDQSFIRDLASDERGRTLVRSMIGMARDLDFRVVAEGVEDAAALDFLRSADCNEAQGYLISRPLGPDALVEWLRERDATEAQAA</sequence>
<dbReference type="Gene3D" id="3.30.70.270">
    <property type="match status" value="1"/>
</dbReference>
<dbReference type="InterPro" id="IPR035919">
    <property type="entry name" value="EAL_sf"/>
</dbReference>
<organism evidence="2">
    <name type="scientific">uncultured Microvirga sp</name>
    <dbReference type="NCBI Taxonomy" id="412392"/>
    <lineage>
        <taxon>Bacteria</taxon>
        <taxon>Pseudomonadati</taxon>
        <taxon>Pseudomonadota</taxon>
        <taxon>Alphaproteobacteria</taxon>
        <taxon>Hyphomicrobiales</taxon>
        <taxon>Methylobacteriaceae</taxon>
        <taxon>Microvirga</taxon>
        <taxon>environmental samples</taxon>
    </lineage>
</organism>
<dbReference type="InterPro" id="IPR000160">
    <property type="entry name" value="GGDEF_dom"/>
</dbReference>
<dbReference type="Pfam" id="PF01590">
    <property type="entry name" value="GAF"/>
    <property type="match status" value="1"/>
</dbReference>
<dbReference type="SMART" id="SM00052">
    <property type="entry name" value="EAL"/>
    <property type="match status" value="1"/>
</dbReference>
<dbReference type="Pfam" id="PF00563">
    <property type="entry name" value="EAL"/>
    <property type="match status" value="1"/>
</dbReference>
<evidence type="ECO:0000259" key="1">
    <source>
        <dbReference type="PROSITE" id="PS50883"/>
    </source>
</evidence>
<dbReference type="EMBL" id="CADCUC010000004">
    <property type="protein sequence ID" value="CAA9304418.1"/>
    <property type="molecule type" value="Genomic_DNA"/>
</dbReference>
<reference evidence="2" key="1">
    <citation type="submission" date="2020-02" db="EMBL/GenBank/DDBJ databases">
        <authorList>
            <person name="Meier V. D."/>
        </authorList>
    </citation>
    <scope>NUCLEOTIDE SEQUENCE</scope>
    <source>
        <strain evidence="2">AVDCRST_MAG90</strain>
    </source>
</reference>
<gene>
    <name evidence="2" type="ORF">AVDCRST_MAG90-10</name>
</gene>
<dbReference type="InterPro" id="IPR029787">
    <property type="entry name" value="Nucleotide_cyclase"/>
</dbReference>
<dbReference type="PANTHER" id="PTHR33121:SF19">
    <property type="entry name" value="CYCLIC DI-GMP PHOSPHODIESTERASE PA2567"/>
    <property type="match status" value="1"/>
</dbReference>
<dbReference type="SMART" id="SM00267">
    <property type="entry name" value="GGDEF"/>
    <property type="match status" value="1"/>
</dbReference>
<dbReference type="SUPFAM" id="SSF141868">
    <property type="entry name" value="EAL domain-like"/>
    <property type="match status" value="1"/>
</dbReference>